<organism evidence="2 3">
    <name type="scientific">Actinidia rufa</name>
    <dbReference type="NCBI Taxonomy" id="165716"/>
    <lineage>
        <taxon>Eukaryota</taxon>
        <taxon>Viridiplantae</taxon>
        <taxon>Streptophyta</taxon>
        <taxon>Embryophyta</taxon>
        <taxon>Tracheophyta</taxon>
        <taxon>Spermatophyta</taxon>
        <taxon>Magnoliopsida</taxon>
        <taxon>eudicotyledons</taxon>
        <taxon>Gunneridae</taxon>
        <taxon>Pentapetalae</taxon>
        <taxon>asterids</taxon>
        <taxon>Ericales</taxon>
        <taxon>Actinidiaceae</taxon>
        <taxon>Actinidia</taxon>
    </lineage>
</organism>
<keyword evidence="1" id="KW-0677">Repeat</keyword>
<dbReference type="OrthoDB" id="9990610at2759"/>
<reference evidence="3" key="1">
    <citation type="submission" date="2019-07" db="EMBL/GenBank/DDBJ databases">
        <title>De Novo Assembly of kiwifruit Actinidia rufa.</title>
        <authorList>
            <person name="Sugita-Konishi S."/>
            <person name="Sato K."/>
            <person name="Mori E."/>
            <person name="Abe Y."/>
            <person name="Kisaki G."/>
            <person name="Hamano K."/>
            <person name="Suezawa K."/>
            <person name="Otani M."/>
            <person name="Fukuda T."/>
            <person name="Manabe T."/>
            <person name="Gomi K."/>
            <person name="Tabuchi M."/>
            <person name="Akimitsu K."/>
            <person name="Kataoka I."/>
        </authorList>
    </citation>
    <scope>NUCLEOTIDE SEQUENCE [LARGE SCALE GENOMIC DNA]</scope>
    <source>
        <strain evidence="3">cv. Fuchu</strain>
    </source>
</reference>
<evidence type="ECO:0000313" key="2">
    <source>
        <dbReference type="EMBL" id="GFS32016.1"/>
    </source>
</evidence>
<protein>
    <recommendedName>
        <fullName evidence="4">Pentatricopeptide repeat (PPR) superfamily protein</fullName>
    </recommendedName>
</protein>
<dbReference type="EMBL" id="BJWL01000156">
    <property type="protein sequence ID" value="GFS32016.1"/>
    <property type="molecule type" value="Genomic_DNA"/>
</dbReference>
<dbReference type="PANTHER" id="PTHR47926">
    <property type="entry name" value="PENTATRICOPEPTIDE REPEAT-CONTAINING PROTEIN"/>
    <property type="match status" value="1"/>
</dbReference>
<gene>
    <name evidence="2" type="ORF">Acr_00g0020430</name>
</gene>
<dbReference type="GO" id="GO:0009451">
    <property type="term" value="P:RNA modification"/>
    <property type="evidence" value="ECO:0007669"/>
    <property type="project" value="InterPro"/>
</dbReference>
<dbReference type="InterPro" id="IPR046960">
    <property type="entry name" value="PPR_At4g14850-like_plant"/>
</dbReference>
<dbReference type="Gene3D" id="1.25.40.10">
    <property type="entry name" value="Tetratricopeptide repeat domain"/>
    <property type="match status" value="1"/>
</dbReference>
<dbReference type="InterPro" id="IPR002885">
    <property type="entry name" value="PPR_rpt"/>
</dbReference>
<comment type="caution">
    <text evidence="2">The sequence shown here is derived from an EMBL/GenBank/DDBJ whole genome shotgun (WGS) entry which is preliminary data.</text>
</comment>
<keyword evidence="3" id="KW-1185">Reference proteome</keyword>
<dbReference type="Pfam" id="PF01535">
    <property type="entry name" value="PPR"/>
    <property type="match status" value="2"/>
</dbReference>
<dbReference type="GO" id="GO:0003723">
    <property type="term" value="F:RNA binding"/>
    <property type="evidence" value="ECO:0007669"/>
    <property type="project" value="InterPro"/>
</dbReference>
<evidence type="ECO:0000313" key="3">
    <source>
        <dbReference type="Proteomes" id="UP000585474"/>
    </source>
</evidence>
<proteinExistence type="predicted"/>
<sequence length="224" mass="25131">MENRSSQGRASYAGTEYESQPLVNLTLRAANEPSPVLESLQHIRAPTLMGVFDEVTREGEGGSWGGFEKRFDSDRFWQSSLVNFYAVCGEIGSARKVFDEFPEKDVVLWNAMIMGYARDGMVFEEMLGVGEVKPNEWTLLGLISVCTALKDLKMGREIHGSYSLVYGTELVIPVEIGVPSFRTLNFDKENNEAKLRLNLDLLDKKREQAKVRQAALQASSRQVL</sequence>
<name>A0A7J0DDR9_9ERIC</name>
<dbReference type="Proteomes" id="UP000585474">
    <property type="component" value="Unassembled WGS sequence"/>
</dbReference>
<accession>A0A7J0DDR9</accession>
<dbReference type="AlphaFoldDB" id="A0A7J0DDR9"/>
<evidence type="ECO:0008006" key="4">
    <source>
        <dbReference type="Google" id="ProtNLM"/>
    </source>
</evidence>
<dbReference type="PANTHER" id="PTHR47926:SF347">
    <property type="entry name" value="PENTATRICOPEPTIDE REPEAT-CONTAINING PROTEIN"/>
    <property type="match status" value="1"/>
</dbReference>
<dbReference type="InterPro" id="IPR011990">
    <property type="entry name" value="TPR-like_helical_dom_sf"/>
</dbReference>
<evidence type="ECO:0000256" key="1">
    <source>
        <dbReference type="ARBA" id="ARBA00022737"/>
    </source>
</evidence>